<dbReference type="GO" id="GO:0008270">
    <property type="term" value="F:zinc ion binding"/>
    <property type="evidence" value="ECO:0000318"/>
    <property type="project" value="GO_Central"/>
</dbReference>
<dbReference type="GO" id="GO:0090110">
    <property type="term" value="P:COPII-coated vesicle cargo loading"/>
    <property type="evidence" value="ECO:0000318"/>
    <property type="project" value="GO_Central"/>
</dbReference>
<gene>
    <name evidence="21" type="ORF">ANIA_03080</name>
</gene>
<evidence type="ECO:0000256" key="10">
    <source>
        <dbReference type="ARBA" id="ARBA00022892"/>
    </source>
</evidence>
<dbReference type="AlphaFoldDB" id="C8VIP2"/>
<reference evidence="22" key="2">
    <citation type="journal article" date="2009" name="Fungal Genet. Biol.">
        <title>The 2008 update of the Aspergillus nidulans genome annotation: a community effort.</title>
        <authorList>
            <person name="Wortman J.R."/>
            <person name="Gilsenan J.M."/>
            <person name="Joardar V."/>
            <person name="Deegan J."/>
            <person name="Clutterbuck J."/>
            <person name="Andersen M.R."/>
            <person name="Archer D."/>
            <person name="Bencina M."/>
            <person name="Braus G."/>
            <person name="Coutinho P."/>
            <person name="von Dohren H."/>
            <person name="Doonan J."/>
            <person name="Driessen A.J."/>
            <person name="Durek P."/>
            <person name="Espeso E."/>
            <person name="Fekete E."/>
            <person name="Flipphi M."/>
            <person name="Estrada C.G."/>
            <person name="Geysens S."/>
            <person name="Goldman G."/>
            <person name="de Groot P.W."/>
            <person name="Hansen K."/>
            <person name="Harris S.D."/>
            <person name="Heinekamp T."/>
            <person name="Helmstaedt K."/>
            <person name="Henrissat B."/>
            <person name="Hofmann G."/>
            <person name="Homan T."/>
            <person name="Horio T."/>
            <person name="Horiuchi H."/>
            <person name="James S."/>
            <person name="Jones M."/>
            <person name="Karaffa L."/>
            <person name="Karanyi Z."/>
            <person name="Kato M."/>
            <person name="Keller N."/>
            <person name="Kelly D.E."/>
            <person name="Kiel J.A."/>
            <person name="Kim J.M."/>
            <person name="van der Klei I.J."/>
            <person name="Klis F.M."/>
            <person name="Kovalchuk A."/>
            <person name="Krasevec N."/>
            <person name="Kubicek C.P."/>
            <person name="Liu B."/>
            <person name="Maccabe A."/>
            <person name="Meyer V."/>
            <person name="Mirabito P."/>
            <person name="Miskei M."/>
            <person name="Mos M."/>
            <person name="Mullins J."/>
            <person name="Nelson D.R."/>
            <person name="Nielsen J."/>
            <person name="Oakley B.R."/>
            <person name="Osmani S.A."/>
            <person name="Pakula T."/>
            <person name="Paszewski A."/>
            <person name="Paulsen I."/>
            <person name="Pilsyk S."/>
            <person name="Pocsi I."/>
            <person name="Punt P.J."/>
            <person name="Ram A.F."/>
            <person name="Ren Q."/>
            <person name="Robellet X."/>
            <person name="Robson G."/>
            <person name="Seiboth B."/>
            <person name="van Solingen P."/>
            <person name="Specht T."/>
            <person name="Sun J."/>
            <person name="Taheri-Talesh N."/>
            <person name="Takeshita N."/>
            <person name="Ussery D."/>
            <person name="vanKuyk P.A."/>
            <person name="Visser H."/>
            <person name="van de Vondervoort P.J."/>
            <person name="de Vries R.P."/>
            <person name="Walton J."/>
            <person name="Xiang X."/>
            <person name="Xiong Y."/>
            <person name="Zeng A.P."/>
            <person name="Brandt B.W."/>
            <person name="Cornell M.J."/>
            <person name="van den Hondel C.A."/>
            <person name="Visser J."/>
            <person name="Oliver S.G."/>
            <person name="Turner G."/>
        </authorList>
    </citation>
    <scope>GENOME REANNOTATION</scope>
    <source>
        <strain evidence="22">FGSC A4 / ATCC 38163 / CBS 112.46 / NRRL 194 / M139</strain>
    </source>
</reference>
<dbReference type="Pfam" id="PF08033">
    <property type="entry name" value="Sec23_BS"/>
    <property type="match status" value="1"/>
</dbReference>
<evidence type="ECO:0000259" key="20">
    <source>
        <dbReference type="Pfam" id="PF08033"/>
    </source>
</evidence>
<dbReference type="Gene3D" id="2.30.30.380">
    <property type="entry name" value="Zn-finger domain of Sec23/24"/>
    <property type="match status" value="1"/>
</dbReference>
<dbReference type="OrthoDB" id="49016at2759"/>
<dbReference type="SUPFAM" id="SSF81995">
    <property type="entry name" value="beta-sandwich domain of Sec23/24"/>
    <property type="match status" value="1"/>
</dbReference>
<comment type="function">
    <text evidence="14">Component of the coat protein complex II (COPII) which promotes the formation of transport vesicles from the endoplasmic reticulum (ER). The coat has two main functions, the physical deformation of the endoplasmic reticulum membrane into vesicles and the selection of cargo molecules.</text>
</comment>
<evidence type="ECO:0000259" key="19">
    <source>
        <dbReference type="Pfam" id="PF04815"/>
    </source>
</evidence>
<dbReference type="SUPFAM" id="SSF53300">
    <property type="entry name" value="vWA-like"/>
    <property type="match status" value="1"/>
</dbReference>
<dbReference type="SUPFAM" id="SSF82754">
    <property type="entry name" value="C-terminal, gelsolin-like domain of Sec23/24"/>
    <property type="match status" value="1"/>
</dbReference>
<dbReference type="Pfam" id="PF04811">
    <property type="entry name" value="Sec23_trunk"/>
    <property type="match status" value="1"/>
</dbReference>
<dbReference type="InterPro" id="IPR007123">
    <property type="entry name" value="Gelsolin-like_dom"/>
</dbReference>
<dbReference type="InterPro" id="IPR029006">
    <property type="entry name" value="ADF-H/Gelsolin-like_dom_sf"/>
</dbReference>
<dbReference type="SUPFAM" id="SSF81811">
    <property type="entry name" value="Helical domain of Sec23/24"/>
    <property type="match status" value="1"/>
</dbReference>
<feature type="domain" description="Sec23/Sec24 beta-sandwich" evidence="20">
    <location>
        <begin position="649"/>
        <end position="733"/>
    </location>
</feature>
<dbReference type="KEGG" id="ani:ANIA_03080"/>
<evidence type="ECO:0000256" key="15">
    <source>
        <dbReference type="SAM" id="MobiDB-lite"/>
    </source>
</evidence>
<dbReference type="Gene3D" id="1.20.120.730">
    <property type="entry name" value="Sec23/Sec24 helical domain"/>
    <property type="match status" value="1"/>
</dbReference>
<dbReference type="InterPro" id="IPR006900">
    <property type="entry name" value="Sec23/24_helical_dom"/>
</dbReference>
<dbReference type="Pfam" id="PF04815">
    <property type="entry name" value="Sec23_helical"/>
    <property type="match status" value="1"/>
</dbReference>
<proteinExistence type="inferred from homology"/>
<dbReference type="GO" id="GO:0000149">
    <property type="term" value="F:SNARE binding"/>
    <property type="evidence" value="ECO:0000318"/>
    <property type="project" value="GO_Central"/>
</dbReference>
<keyword evidence="9" id="KW-0862">Zinc</keyword>
<dbReference type="GeneID" id="2874211"/>
<dbReference type="OMA" id="INPFMTF"/>
<keyword evidence="7" id="KW-0479">Metal-binding</keyword>
<keyword evidence="11" id="KW-0653">Protein transport</keyword>
<dbReference type="InParanoid" id="C8VIP2"/>
<comment type="similarity">
    <text evidence="4">Belongs to the SEC23/SEC24 family. SEC24 subfamily.</text>
</comment>
<dbReference type="Gene3D" id="2.60.40.1670">
    <property type="entry name" value="beta-sandwich domain of Sec23/24"/>
    <property type="match status" value="1"/>
</dbReference>
<evidence type="ECO:0000313" key="21">
    <source>
        <dbReference type="EMBL" id="CBF83444.1"/>
    </source>
</evidence>
<organism evidence="21 22">
    <name type="scientific">Emericella nidulans (strain FGSC A4 / ATCC 38163 / CBS 112.46 / NRRL 194 / M139)</name>
    <name type="common">Aspergillus nidulans</name>
    <dbReference type="NCBI Taxonomy" id="227321"/>
    <lineage>
        <taxon>Eukaryota</taxon>
        <taxon>Fungi</taxon>
        <taxon>Dikarya</taxon>
        <taxon>Ascomycota</taxon>
        <taxon>Pezizomycotina</taxon>
        <taxon>Eurotiomycetes</taxon>
        <taxon>Eurotiomycetidae</taxon>
        <taxon>Eurotiales</taxon>
        <taxon>Aspergillaceae</taxon>
        <taxon>Aspergillus</taxon>
        <taxon>Aspergillus subgen. Nidulantes</taxon>
    </lineage>
</organism>
<dbReference type="Gene3D" id="3.40.50.410">
    <property type="entry name" value="von Willebrand factor, type A domain"/>
    <property type="match status" value="1"/>
</dbReference>
<evidence type="ECO:0000256" key="4">
    <source>
        <dbReference type="ARBA" id="ARBA00008334"/>
    </source>
</evidence>
<feature type="compositionally biased region" description="Polar residues" evidence="15">
    <location>
        <begin position="81"/>
        <end position="92"/>
    </location>
</feature>
<evidence type="ECO:0000256" key="14">
    <source>
        <dbReference type="ARBA" id="ARBA00025471"/>
    </source>
</evidence>
<evidence type="ECO:0000256" key="6">
    <source>
        <dbReference type="ARBA" id="ARBA00022490"/>
    </source>
</evidence>
<dbReference type="eggNOG" id="KOG1984">
    <property type="taxonomic scope" value="Eukaryota"/>
</dbReference>
<dbReference type="GO" id="GO:0000139">
    <property type="term" value="C:Golgi membrane"/>
    <property type="evidence" value="ECO:0007669"/>
    <property type="project" value="UniProtKB-SubCell"/>
</dbReference>
<dbReference type="GO" id="GO:0005789">
    <property type="term" value="C:endoplasmic reticulum membrane"/>
    <property type="evidence" value="ECO:0007669"/>
    <property type="project" value="UniProtKB-SubCell"/>
</dbReference>
<evidence type="ECO:0000313" key="22">
    <source>
        <dbReference type="Proteomes" id="UP000000560"/>
    </source>
</evidence>
<dbReference type="Proteomes" id="UP000000560">
    <property type="component" value="Chromosome VI"/>
</dbReference>
<sequence>MADQHYYQSPAPGVAPGEDPSDPNRIPQQTPYPSQYPAGYTPGPPPPQTTAYYGAGASGNQQWPASAYGSPPPVPQQPVPASSQFAYNTSPQPALGSPADPSMAGLTSQMSGLGIMGEGAARSSKKKHRHAHHNIGAAPAVQQLPTGPEDALPQPSSQFLNTGLNQAPRAVSPALSASGGIPQPTFGAAPEAAHGTVPTQGRIDPEQIPSIPRSRDIPAQYYFSHVYPTMERHLPPPAAVPFVAHDQGNSSPKYARLTLNNIPSSSDFLSSTGLPLGMILQPLARLDPGEQPIPVLDFGDAGPPRCRRCRTYINPFMSFRSGGNKFVCNMCTFPNDVPPEYFAPIDVSGARIDRMQRPELMQGTVEFLVPKDYWNKEPVGLRTLFLIDVSQESIKRGFLKGVCKGIMKALYEEEPSDNTDETTPTRKLPEGSKIGIVTYDREIQFYNLSAELQQAQMMVMTDLQDPFVPLSDGLFVDPYESKHVITSLLDQVPSIFSRVKVPETALFPALSAALSALQATGGKIIGAISTLPTWGPGALTLRDDPKAHGTDAERKLFTTDNTAWREIAGKLAEAGVGVDMFVAAPSGTYMDVATIGMHYFAPSMNVLTSIGHVPEVTGGETFFYPNFHAPRDIRKLSEEVAHAVSREKGYQALMKVRCSNGLQVSAYHGNFVQHTFGADLEIGAIDADKAIAVLFSYDGKLDAKLDAHFQAALLYTSANGQRRVRCINIVAAVNDGGLETMKFIDQDAVVSIIAKEAAAKTLDKNLKDIRASITEKTVDIFSGYRKVFSGSHPPGQLVLPENLKEFSMFILGLIKSRAFKGGQESSDRRIHDIRMLRSIGCTELSLYLYPRIIPIHNMQPEDGFPNEQGQLQVPPSLRASFSKIEEGGAYLVDDGQQCLLWIHAQVSPNLLEDLFGPGQTSLQELSPQTSSIPVLETHLNAQVRNLLQYFSTIRGSKAVTIQLARQGLDGAEYEFARLLVEDRNNEAQSYVDWLVHIHRQINMELAGRRKREEAATEGSLAGLTGLRAPYW</sequence>
<evidence type="ECO:0000256" key="11">
    <source>
        <dbReference type="ARBA" id="ARBA00022927"/>
    </source>
</evidence>
<dbReference type="RefSeq" id="XP_050468464.1">
    <property type="nucleotide sequence ID" value="XM_050612554.1"/>
</dbReference>
<keyword evidence="8" id="KW-0256">Endoplasmic reticulum</keyword>
<evidence type="ECO:0000256" key="13">
    <source>
        <dbReference type="ARBA" id="ARBA00023329"/>
    </source>
</evidence>
<dbReference type="PANTHER" id="PTHR13803:SF4">
    <property type="entry name" value="SECRETORY 24CD, ISOFORM C"/>
    <property type="match status" value="1"/>
</dbReference>
<dbReference type="InterPro" id="IPR050550">
    <property type="entry name" value="SEC23_SEC24_subfamily"/>
</dbReference>
<keyword evidence="13" id="KW-0968">Cytoplasmic vesicle</keyword>
<keyword evidence="5" id="KW-0813">Transport</keyword>
<evidence type="ECO:0000256" key="12">
    <source>
        <dbReference type="ARBA" id="ARBA00023136"/>
    </source>
</evidence>
<evidence type="ECO:0000259" key="18">
    <source>
        <dbReference type="Pfam" id="PF04811"/>
    </source>
</evidence>
<protein>
    <submittedName>
        <fullName evidence="21">Vesicle coat complex COPII, subunit Sec24 family protein, putative (Eurofung)</fullName>
    </submittedName>
</protein>
<evidence type="ECO:0000256" key="8">
    <source>
        <dbReference type="ARBA" id="ARBA00022824"/>
    </source>
</evidence>
<accession>C8VIP2</accession>
<feature type="domain" description="Sec23/Sec24 helical" evidence="19">
    <location>
        <begin position="745"/>
        <end position="845"/>
    </location>
</feature>
<dbReference type="InterPro" id="IPR012990">
    <property type="entry name" value="Beta-sandwich_Sec23_24"/>
</dbReference>
<evidence type="ECO:0000256" key="1">
    <source>
        <dbReference type="ARBA" id="ARBA00004255"/>
    </source>
</evidence>
<comment type="subcellular location">
    <subcellularLocation>
        <location evidence="2">Cytoplasmic vesicle</location>
        <location evidence="2">COPII-coated vesicle membrane</location>
        <topology evidence="2">Peripheral membrane protein</topology>
        <orientation evidence="2">Cytoplasmic side</orientation>
    </subcellularLocation>
    <subcellularLocation>
        <location evidence="3">Endoplasmic reticulum membrane</location>
        <topology evidence="3">Peripheral membrane protein</topology>
        <orientation evidence="3">Cytoplasmic side</orientation>
    </subcellularLocation>
    <subcellularLocation>
        <location evidence="1">Golgi apparatus membrane</location>
        <topology evidence="1">Peripheral membrane protein</topology>
        <orientation evidence="1">Cytoplasmic side</orientation>
    </subcellularLocation>
</comment>
<dbReference type="EMBL" id="BN001306">
    <property type="protein sequence ID" value="CBF83444.1"/>
    <property type="molecule type" value="Genomic_DNA"/>
</dbReference>
<dbReference type="InterPro" id="IPR036174">
    <property type="entry name" value="Znf_Sec23_Sec24_sf"/>
</dbReference>
<dbReference type="Pfam" id="PF00626">
    <property type="entry name" value="Gelsolin"/>
    <property type="match status" value="1"/>
</dbReference>
<dbReference type="InterPro" id="IPR006896">
    <property type="entry name" value="Sec23/24_trunk_dom"/>
</dbReference>
<evidence type="ECO:0000256" key="2">
    <source>
        <dbReference type="ARBA" id="ARBA00004299"/>
    </source>
</evidence>
<evidence type="ECO:0000256" key="9">
    <source>
        <dbReference type="ARBA" id="ARBA00022833"/>
    </source>
</evidence>
<keyword evidence="12" id="KW-0472">Membrane</keyword>
<feature type="region of interest" description="Disordered" evidence="15">
    <location>
        <begin position="1"/>
        <end position="100"/>
    </location>
</feature>
<feature type="region of interest" description="Disordered" evidence="15">
    <location>
        <begin position="192"/>
        <end position="211"/>
    </location>
</feature>
<reference evidence="22" key="1">
    <citation type="journal article" date="2005" name="Nature">
        <title>Sequencing of Aspergillus nidulans and comparative analysis with A. fumigatus and A. oryzae.</title>
        <authorList>
            <person name="Galagan J.E."/>
            <person name="Calvo S.E."/>
            <person name="Cuomo C."/>
            <person name="Ma L.J."/>
            <person name="Wortman J.R."/>
            <person name="Batzoglou S."/>
            <person name="Lee S.I."/>
            <person name="Basturkmen M."/>
            <person name="Spevak C.C."/>
            <person name="Clutterbuck J."/>
            <person name="Kapitonov V."/>
            <person name="Jurka J."/>
            <person name="Scazzocchio C."/>
            <person name="Farman M."/>
            <person name="Butler J."/>
            <person name="Purcell S."/>
            <person name="Harris S."/>
            <person name="Braus G.H."/>
            <person name="Draht O."/>
            <person name="Busch S."/>
            <person name="D'Enfert C."/>
            <person name="Bouchier C."/>
            <person name="Goldman G.H."/>
            <person name="Bell-Pedersen D."/>
            <person name="Griffiths-Jones S."/>
            <person name="Doonan J.H."/>
            <person name="Yu J."/>
            <person name="Vienken K."/>
            <person name="Pain A."/>
            <person name="Freitag M."/>
            <person name="Selker E.U."/>
            <person name="Archer D.B."/>
            <person name="Penalva M.A."/>
            <person name="Oakley B.R."/>
            <person name="Momany M."/>
            <person name="Tanaka T."/>
            <person name="Kumagai T."/>
            <person name="Asai K."/>
            <person name="Machida M."/>
            <person name="Nierman W.C."/>
            <person name="Denning D.W."/>
            <person name="Caddick M."/>
            <person name="Hynes M."/>
            <person name="Paoletti M."/>
            <person name="Fischer R."/>
            <person name="Miller B."/>
            <person name="Dyer P."/>
            <person name="Sachs M.S."/>
            <person name="Osmani S.A."/>
            <person name="Birren B.W."/>
        </authorList>
    </citation>
    <scope>NUCLEOTIDE SEQUENCE [LARGE SCALE GENOMIC DNA]</scope>
    <source>
        <strain evidence="22">FGSC A4 / ATCC 38163 / CBS 112.46 / NRRL 194 / M139</strain>
    </source>
</reference>
<dbReference type="InterPro" id="IPR006895">
    <property type="entry name" value="Znf_Sec23_Sec24"/>
</dbReference>
<dbReference type="GO" id="GO:0070971">
    <property type="term" value="C:endoplasmic reticulum exit site"/>
    <property type="evidence" value="ECO:0000318"/>
    <property type="project" value="GO_Central"/>
</dbReference>
<dbReference type="Gene3D" id="3.40.20.10">
    <property type="entry name" value="Severin"/>
    <property type="match status" value="1"/>
</dbReference>
<dbReference type="VEuPathDB" id="FungiDB:AN3080"/>
<feature type="domain" description="Gelsolin-like" evidence="16">
    <location>
        <begin position="872"/>
        <end position="944"/>
    </location>
</feature>
<dbReference type="GO" id="GO:0006886">
    <property type="term" value="P:intracellular protein transport"/>
    <property type="evidence" value="ECO:0007669"/>
    <property type="project" value="InterPro"/>
</dbReference>
<keyword evidence="10" id="KW-0931">ER-Golgi transport</keyword>
<evidence type="ECO:0000256" key="3">
    <source>
        <dbReference type="ARBA" id="ARBA00004397"/>
    </source>
</evidence>
<evidence type="ECO:0000259" key="17">
    <source>
        <dbReference type="Pfam" id="PF04810"/>
    </source>
</evidence>
<dbReference type="FunCoup" id="C8VIP2">
    <property type="interactions" value="139"/>
</dbReference>
<dbReference type="PANTHER" id="PTHR13803">
    <property type="entry name" value="SEC24-RELATED PROTEIN"/>
    <property type="match status" value="1"/>
</dbReference>
<keyword evidence="22" id="KW-1185">Reference proteome</keyword>
<evidence type="ECO:0000256" key="5">
    <source>
        <dbReference type="ARBA" id="ARBA00022448"/>
    </source>
</evidence>
<dbReference type="GO" id="GO:0030127">
    <property type="term" value="C:COPII vesicle coat"/>
    <property type="evidence" value="ECO:0000318"/>
    <property type="project" value="GO_Central"/>
</dbReference>
<dbReference type="InterPro" id="IPR036465">
    <property type="entry name" value="vWFA_dom_sf"/>
</dbReference>
<evidence type="ECO:0000259" key="16">
    <source>
        <dbReference type="Pfam" id="PF00626"/>
    </source>
</evidence>
<feature type="domain" description="Zinc finger Sec23/Sec24-type" evidence="17">
    <location>
        <begin position="303"/>
        <end position="341"/>
    </location>
</feature>
<dbReference type="InterPro" id="IPR036175">
    <property type="entry name" value="Sec23/24_helical_dom_sf"/>
</dbReference>
<feature type="domain" description="Sec23/Sec24 trunk" evidence="18">
    <location>
        <begin position="384"/>
        <end position="642"/>
    </location>
</feature>
<evidence type="ECO:0000256" key="7">
    <source>
        <dbReference type="ARBA" id="ARBA00022723"/>
    </source>
</evidence>
<dbReference type="STRING" id="227321.C8VIP2"/>
<name>C8VIP2_EMENI</name>
<dbReference type="Pfam" id="PF04810">
    <property type="entry name" value="zf-Sec23_Sec24"/>
    <property type="match status" value="1"/>
</dbReference>
<dbReference type="SUPFAM" id="SSF82919">
    <property type="entry name" value="Zn-finger domain of Sec23/24"/>
    <property type="match status" value="1"/>
</dbReference>
<keyword evidence="6" id="KW-0963">Cytoplasm</keyword>
<dbReference type="HOGENOM" id="CLU_004589_1_0_1"/>
<dbReference type="InterPro" id="IPR036180">
    <property type="entry name" value="Gelsolin-like_dom_sf"/>
</dbReference>